<keyword evidence="9" id="KW-1185">Reference proteome</keyword>
<dbReference type="GO" id="GO:0005507">
    <property type="term" value="F:copper ion binding"/>
    <property type="evidence" value="ECO:0007669"/>
    <property type="project" value="InterPro"/>
</dbReference>
<evidence type="ECO:0000256" key="2">
    <source>
        <dbReference type="ARBA" id="ARBA00022723"/>
    </source>
</evidence>
<dbReference type="InterPro" id="IPR007348">
    <property type="entry name" value="CopC_dom"/>
</dbReference>
<dbReference type="eggNOG" id="COG2372">
    <property type="taxonomic scope" value="Bacteria"/>
</dbReference>
<protein>
    <submittedName>
        <fullName evidence="8">Copper resistance protein CopC</fullName>
    </submittedName>
</protein>
<dbReference type="Proteomes" id="UP000019489">
    <property type="component" value="Unassembled WGS sequence"/>
</dbReference>
<dbReference type="GO" id="GO:0005886">
    <property type="term" value="C:plasma membrane"/>
    <property type="evidence" value="ECO:0007669"/>
    <property type="project" value="TreeGrafter"/>
</dbReference>
<keyword evidence="3 6" id="KW-0732">Signal</keyword>
<gene>
    <name evidence="8" type="ORF">N865_08975</name>
</gene>
<dbReference type="EMBL" id="AWSA01000001">
    <property type="protein sequence ID" value="EWT03574.1"/>
    <property type="molecule type" value="Genomic_DNA"/>
</dbReference>
<evidence type="ECO:0000256" key="1">
    <source>
        <dbReference type="ARBA" id="ARBA00004196"/>
    </source>
</evidence>
<comment type="subcellular location">
    <subcellularLocation>
        <location evidence="1">Cell envelope</location>
    </subcellularLocation>
</comment>
<dbReference type="GO" id="GO:0042597">
    <property type="term" value="C:periplasmic space"/>
    <property type="evidence" value="ECO:0007669"/>
    <property type="project" value="InterPro"/>
</dbReference>
<evidence type="ECO:0000313" key="8">
    <source>
        <dbReference type="EMBL" id="EWT03574.1"/>
    </source>
</evidence>
<evidence type="ECO:0000256" key="5">
    <source>
        <dbReference type="SAM" id="Phobius"/>
    </source>
</evidence>
<dbReference type="PANTHER" id="PTHR34820:SF4">
    <property type="entry name" value="INNER MEMBRANE PROTEIN YEBZ"/>
    <property type="match status" value="1"/>
</dbReference>
<evidence type="ECO:0000259" key="7">
    <source>
        <dbReference type="Pfam" id="PF04234"/>
    </source>
</evidence>
<reference evidence="8 9" key="1">
    <citation type="submission" date="2013-08" db="EMBL/GenBank/DDBJ databases">
        <title>Intrasporangium oryzae NRRL B-24470.</title>
        <authorList>
            <person name="Liu H."/>
            <person name="Wang G."/>
        </authorList>
    </citation>
    <scope>NUCLEOTIDE SEQUENCE [LARGE SCALE GENOMIC DNA]</scope>
    <source>
        <strain evidence="8 9">NRRL B-24470</strain>
    </source>
</reference>
<keyword evidence="5" id="KW-0812">Transmembrane</keyword>
<comment type="caution">
    <text evidence="8">The sequence shown here is derived from an EMBL/GenBank/DDBJ whole genome shotgun (WGS) entry which is preliminary data.</text>
</comment>
<feature type="chain" id="PRO_5004922990" evidence="6">
    <location>
        <begin position="22"/>
        <end position="173"/>
    </location>
</feature>
<dbReference type="InterPro" id="IPR032694">
    <property type="entry name" value="CopC/D"/>
</dbReference>
<accession>W9GI75</accession>
<dbReference type="AlphaFoldDB" id="W9GI75"/>
<feature type="signal peptide" evidence="6">
    <location>
        <begin position="1"/>
        <end position="21"/>
    </location>
</feature>
<name>W9GI75_9MICO</name>
<keyword evidence="5" id="KW-1133">Transmembrane helix</keyword>
<dbReference type="STRING" id="1386089.N865_08975"/>
<organism evidence="8 9">
    <name type="scientific">Intrasporangium oryzae NRRL B-24470</name>
    <dbReference type="NCBI Taxonomy" id="1386089"/>
    <lineage>
        <taxon>Bacteria</taxon>
        <taxon>Bacillati</taxon>
        <taxon>Actinomycetota</taxon>
        <taxon>Actinomycetes</taxon>
        <taxon>Micrococcales</taxon>
        <taxon>Intrasporangiaceae</taxon>
        <taxon>Intrasporangium</taxon>
    </lineage>
</organism>
<dbReference type="GO" id="GO:0006825">
    <property type="term" value="P:copper ion transport"/>
    <property type="evidence" value="ECO:0007669"/>
    <property type="project" value="InterPro"/>
</dbReference>
<evidence type="ECO:0000256" key="4">
    <source>
        <dbReference type="ARBA" id="ARBA00023008"/>
    </source>
</evidence>
<keyword evidence="4" id="KW-0186">Copper</keyword>
<feature type="transmembrane region" description="Helical" evidence="5">
    <location>
        <begin position="147"/>
        <end position="168"/>
    </location>
</feature>
<dbReference type="RefSeq" id="WP_034800285.1">
    <property type="nucleotide sequence ID" value="NZ_AWSA01000001.1"/>
</dbReference>
<dbReference type="InterPro" id="IPR014756">
    <property type="entry name" value="Ig_E-set"/>
</dbReference>
<dbReference type="InterPro" id="IPR014755">
    <property type="entry name" value="Cu-Rt/internalin_Ig-like"/>
</dbReference>
<feature type="domain" description="CopC" evidence="7">
    <location>
        <begin position="24"/>
        <end position="114"/>
    </location>
</feature>
<dbReference type="GO" id="GO:0030313">
    <property type="term" value="C:cell envelope"/>
    <property type="evidence" value="ECO:0007669"/>
    <property type="project" value="UniProtKB-SubCell"/>
</dbReference>
<proteinExistence type="predicted"/>
<evidence type="ECO:0000256" key="6">
    <source>
        <dbReference type="SAM" id="SignalP"/>
    </source>
</evidence>
<dbReference type="PANTHER" id="PTHR34820">
    <property type="entry name" value="INNER MEMBRANE PROTEIN YEBZ"/>
    <property type="match status" value="1"/>
</dbReference>
<evidence type="ECO:0000256" key="3">
    <source>
        <dbReference type="ARBA" id="ARBA00022729"/>
    </source>
</evidence>
<dbReference type="Gene3D" id="2.60.40.1220">
    <property type="match status" value="1"/>
</dbReference>
<dbReference type="OrthoDB" id="5242236at2"/>
<keyword evidence="2" id="KW-0479">Metal-binding</keyword>
<dbReference type="SUPFAM" id="SSF81296">
    <property type="entry name" value="E set domains"/>
    <property type="match status" value="1"/>
</dbReference>
<dbReference type="GO" id="GO:0046688">
    <property type="term" value="P:response to copper ion"/>
    <property type="evidence" value="ECO:0007669"/>
    <property type="project" value="InterPro"/>
</dbReference>
<evidence type="ECO:0000313" key="9">
    <source>
        <dbReference type="Proteomes" id="UP000019489"/>
    </source>
</evidence>
<sequence length="173" mass="17654">MHRLVSLLLALGLVVALPASAVAHDVVEKTTPSDGSVLEQLPGTVTLTFAEAPLAVGLQVVVTGPTGKVSEGTATVSGLDVVQPISPAAPGGDYTVGYRVTSSDGHPVTGTFHFYARVGLDGSTASGHPTVHVDAEDPAAGAKDSQFVPIMLTIVSTLVLLGIGAYVFTRVRR</sequence>
<keyword evidence="5" id="KW-0472">Membrane</keyword>
<dbReference type="Pfam" id="PF04234">
    <property type="entry name" value="CopC"/>
    <property type="match status" value="1"/>
</dbReference>